<evidence type="ECO:0000256" key="8">
    <source>
        <dbReference type="ARBA" id="ARBA00023136"/>
    </source>
</evidence>
<dbReference type="PANTHER" id="PTHR30561">
    <property type="entry name" value="SMR FAMILY PROTON-DEPENDENT DRUG EFFLUX TRANSPORTER SUGE"/>
    <property type="match status" value="1"/>
</dbReference>
<evidence type="ECO:0000256" key="10">
    <source>
        <dbReference type="SAM" id="Phobius"/>
    </source>
</evidence>
<evidence type="ECO:0000256" key="7">
    <source>
        <dbReference type="ARBA" id="ARBA00022989"/>
    </source>
</evidence>
<comment type="subcellular location">
    <subcellularLocation>
        <location evidence="1">Cell inner membrane</location>
        <topology evidence="1">Multi-pass membrane protein</topology>
    </subcellularLocation>
    <subcellularLocation>
        <location evidence="9">Cell membrane</location>
        <topology evidence="9">Multi-pass membrane protein</topology>
    </subcellularLocation>
</comment>
<dbReference type="InterPro" id="IPR037185">
    <property type="entry name" value="EmrE-like"/>
</dbReference>
<dbReference type="GO" id="GO:0015297">
    <property type="term" value="F:antiporter activity"/>
    <property type="evidence" value="ECO:0007669"/>
    <property type="project" value="TreeGrafter"/>
</dbReference>
<evidence type="ECO:0000256" key="1">
    <source>
        <dbReference type="ARBA" id="ARBA00004429"/>
    </source>
</evidence>
<dbReference type="GO" id="GO:0031460">
    <property type="term" value="P:glycine betaine transport"/>
    <property type="evidence" value="ECO:0007669"/>
    <property type="project" value="TreeGrafter"/>
</dbReference>
<evidence type="ECO:0000256" key="9">
    <source>
        <dbReference type="RuleBase" id="RU003942"/>
    </source>
</evidence>
<dbReference type="GO" id="GO:1903711">
    <property type="term" value="P:spermidine transmembrane transport"/>
    <property type="evidence" value="ECO:0007669"/>
    <property type="project" value="TreeGrafter"/>
</dbReference>
<accession>A0A239TJQ8</accession>
<reference evidence="11 12" key="1">
    <citation type="submission" date="2017-06" db="EMBL/GenBank/DDBJ databases">
        <authorList>
            <consortium name="Pathogen Informatics"/>
        </authorList>
    </citation>
    <scope>NUCLEOTIDE SEQUENCE [LARGE SCALE GENOMIC DNA]</scope>
    <source>
        <strain evidence="11 12">NCTC10570</strain>
    </source>
</reference>
<evidence type="ECO:0000256" key="2">
    <source>
        <dbReference type="ARBA" id="ARBA00011359"/>
    </source>
</evidence>
<keyword evidence="6 9" id="KW-0812">Transmembrane</keyword>
<dbReference type="RefSeq" id="WP_027889698.1">
    <property type="nucleotide sequence ID" value="NZ_CALXYC010000019.1"/>
</dbReference>
<dbReference type="GO" id="GO:0015220">
    <property type="term" value="F:choline transmembrane transporter activity"/>
    <property type="evidence" value="ECO:0007669"/>
    <property type="project" value="TreeGrafter"/>
</dbReference>
<dbReference type="InterPro" id="IPR000390">
    <property type="entry name" value="Small_drug/metabolite_transptr"/>
</dbReference>
<organism evidence="11 12">
    <name type="scientific">Megamonas hypermegale</name>
    <dbReference type="NCBI Taxonomy" id="158847"/>
    <lineage>
        <taxon>Bacteria</taxon>
        <taxon>Bacillati</taxon>
        <taxon>Bacillota</taxon>
        <taxon>Negativicutes</taxon>
        <taxon>Selenomonadales</taxon>
        <taxon>Selenomonadaceae</taxon>
        <taxon>Megamonas</taxon>
    </lineage>
</organism>
<feature type="transmembrane region" description="Helical" evidence="10">
    <location>
        <begin position="37"/>
        <end position="55"/>
    </location>
</feature>
<dbReference type="AlphaFoldDB" id="A0A239TJQ8"/>
<dbReference type="Gene3D" id="1.10.3730.20">
    <property type="match status" value="1"/>
</dbReference>
<feature type="transmembrane region" description="Helical" evidence="10">
    <location>
        <begin position="61"/>
        <end position="78"/>
    </location>
</feature>
<protein>
    <recommendedName>
        <fullName evidence="3">Spermidine export protein MdtI</fullName>
    </recommendedName>
</protein>
<evidence type="ECO:0000256" key="3">
    <source>
        <dbReference type="ARBA" id="ARBA00021114"/>
    </source>
</evidence>
<keyword evidence="7 10" id="KW-1133">Transmembrane helix</keyword>
<keyword evidence="5" id="KW-0997">Cell inner membrane</keyword>
<evidence type="ECO:0000313" key="11">
    <source>
        <dbReference type="EMBL" id="SNU96863.1"/>
    </source>
</evidence>
<dbReference type="PANTHER" id="PTHR30561:SF6">
    <property type="entry name" value="SPERMIDINE EXPORT PROTEIN MDTI"/>
    <property type="match status" value="1"/>
</dbReference>
<keyword evidence="4" id="KW-1003">Cell membrane</keyword>
<dbReference type="InterPro" id="IPR045324">
    <property type="entry name" value="Small_multidrug_res"/>
</dbReference>
<dbReference type="GO" id="GO:0015199">
    <property type="term" value="F:amino-acid betaine transmembrane transporter activity"/>
    <property type="evidence" value="ECO:0007669"/>
    <property type="project" value="TreeGrafter"/>
</dbReference>
<comment type="similarity">
    <text evidence="9">Belongs to the drug/metabolite transporter (DMT) superfamily. Small multidrug resistance (SMR) (TC 2.A.7.1) family.</text>
</comment>
<dbReference type="GO" id="GO:0005886">
    <property type="term" value="C:plasma membrane"/>
    <property type="evidence" value="ECO:0007669"/>
    <property type="project" value="UniProtKB-SubCell"/>
</dbReference>
<gene>
    <name evidence="11" type="primary">mdtI</name>
    <name evidence="11" type="ORF">SAMEA4364220_00657</name>
</gene>
<feature type="transmembrane region" description="Helical" evidence="10">
    <location>
        <begin position="85"/>
        <end position="105"/>
    </location>
</feature>
<proteinExistence type="inferred from homology"/>
<dbReference type="Proteomes" id="UP000215383">
    <property type="component" value="Chromosome 1"/>
</dbReference>
<comment type="subunit">
    <text evidence="2">Forms a complex with MdtJ.</text>
</comment>
<evidence type="ECO:0000256" key="4">
    <source>
        <dbReference type="ARBA" id="ARBA00022475"/>
    </source>
</evidence>
<dbReference type="Pfam" id="PF00893">
    <property type="entry name" value="Multi_Drug_Res"/>
    <property type="match status" value="1"/>
</dbReference>
<evidence type="ECO:0000256" key="6">
    <source>
        <dbReference type="ARBA" id="ARBA00022692"/>
    </source>
</evidence>
<dbReference type="OrthoDB" id="71834at2"/>
<feature type="transmembrane region" description="Helical" evidence="10">
    <location>
        <begin position="6"/>
        <end position="25"/>
    </location>
</feature>
<dbReference type="SUPFAM" id="SSF103481">
    <property type="entry name" value="Multidrug resistance efflux transporter EmrE"/>
    <property type="match status" value="1"/>
</dbReference>
<dbReference type="EMBL" id="LT906446">
    <property type="protein sequence ID" value="SNU96863.1"/>
    <property type="molecule type" value="Genomic_DNA"/>
</dbReference>
<evidence type="ECO:0000256" key="5">
    <source>
        <dbReference type="ARBA" id="ARBA00022519"/>
    </source>
</evidence>
<dbReference type="eggNOG" id="COG2076">
    <property type="taxonomic scope" value="Bacteria"/>
</dbReference>
<sequence length="108" mass="11608">MTDGILGTILIICSVCFDVLANIFLKKSHGFKRKLYGIAAIGCVGIAFLFLAKAITVMDLSIAYSLFGAFGLLLTTFVDKTFFHLKITSLGVAGIITMISGIILIKMI</sequence>
<name>A0A239TJQ8_9FIRM</name>
<dbReference type="GeneID" id="78506685"/>
<keyword evidence="8 10" id="KW-0472">Membrane</keyword>
<evidence type="ECO:0000313" key="12">
    <source>
        <dbReference type="Proteomes" id="UP000215383"/>
    </source>
</evidence>
<keyword evidence="12" id="KW-1185">Reference proteome</keyword>